<dbReference type="EMBL" id="VSRL01000047">
    <property type="protein sequence ID" value="NKE58176.1"/>
    <property type="molecule type" value="Genomic_DNA"/>
</dbReference>
<comment type="function">
    <text evidence="1">Catalyzes the cleavage of 5-oxoproline to form L-glutamate coupled to the hydrolysis of ATP to ADP and inorganic phosphate.</text>
</comment>
<dbReference type="InterPro" id="IPR011330">
    <property type="entry name" value="Glyco_hydro/deAcase_b/a-brl"/>
</dbReference>
<evidence type="ECO:0000256" key="1">
    <source>
        <dbReference type="HAMAP-Rule" id="MF_00691"/>
    </source>
</evidence>
<comment type="caution">
    <text evidence="2">The sequence shown here is derived from an EMBL/GenBank/DDBJ whole genome shotgun (WGS) entry which is preliminary data.</text>
</comment>
<dbReference type="CDD" id="cd10787">
    <property type="entry name" value="LamB_YcsF_like"/>
    <property type="match status" value="1"/>
</dbReference>
<dbReference type="RefSeq" id="WP_167974646.1">
    <property type="nucleotide sequence ID" value="NZ_VSRL01000047.1"/>
</dbReference>
<dbReference type="SUPFAM" id="SSF88713">
    <property type="entry name" value="Glycoside hydrolase/deacetylase"/>
    <property type="match status" value="1"/>
</dbReference>
<sequence length="253" mass="26576">MTRISLNADVGEGYGLWNYGDDEELLKVVTDANVACGFHGGDPDVLRRTCATAAAHGVRIGAHPGFQDLRGFGRRHVELPRESLVNDVLYQLGALAAIAGAEGVAVNYVKPHGALYHSAVAREEYAAAVVEAVRLFDSSLPLLCQPGTRLARHAEETGLRVLAEGFIDRRYTGSGLLVPRGEPGAVIAGHDDAVAQAVRLAVESTVEAQDGTVLPMRVDSLCVHSDSPGAAEFARATRAALEAAGVSVMGALE</sequence>
<dbReference type="PANTHER" id="PTHR30292:SF0">
    <property type="entry name" value="5-OXOPROLINASE SUBUNIT A"/>
    <property type="match status" value="1"/>
</dbReference>
<reference evidence="2 3" key="1">
    <citation type="submission" date="2019-08" db="EMBL/GenBank/DDBJ databases">
        <title>Lentzea from Indian Himalayas.</title>
        <authorList>
            <person name="Mandal S."/>
            <person name="Mallick Gupta A."/>
            <person name="Maiti P.K."/>
            <person name="Sarkar J."/>
            <person name="Mandal S."/>
        </authorList>
    </citation>
    <scope>NUCLEOTIDE SEQUENCE [LARGE SCALE GENOMIC DNA]</scope>
    <source>
        <strain evidence="2 3">PSKA42</strain>
    </source>
</reference>
<dbReference type="InterPro" id="IPR005501">
    <property type="entry name" value="LamB/YcsF/PxpA-like"/>
</dbReference>
<dbReference type="Gene3D" id="3.20.20.370">
    <property type="entry name" value="Glycoside hydrolase/deacetylase"/>
    <property type="match status" value="1"/>
</dbReference>
<dbReference type="Proteomes" id="UP001515943">
    <property type="component" value="Unassembled WGS sequence"/>
</dbReference>
<evidence type="ECO:0000313" key="3">
    <source>
        <dbReference type="Proteomes" id="UP001515943"/>
    </source>
</evidence>
<protein>
    <recommendedName>
        <fullName evidence="1">5-oxoprolinase subunit A</fullName>
        <shortName evidence="1">5-OPase subunit A</shortName>
        <ecNumber evidence="1">3.5.2.9</ecNumber>
    </recommendedName>
    <alternativeName>
        <fullName evidence="1">5-oxoprolinase (ATP-hydrolyzing) subunit A</fullName>
    </alternativeName>
</protein>
<keyword evidence="1" id="KW-0067">ATP-binding</keyword>
<dbReference type="EC" id="3.5.2.9" evidence="1"/>
<keyword evidence="1" id="KW-0378">Hydrolase</keyword>
<organism evidence="2 3">
    <name type="scientific">Lentzea indica</name>
    <dbReference type="NCBI Taxonomy" id="2604800"/>
    <lineage>
        <taxon>Bacteria</taxon>
        <taxon>Bacillati</taxon>
        <taxon>Actinomycetota</taxon>
        <taxon>Actinomycetes</taxon>
        <taxon>Pseudonocardiales</taxon>
        <taxon>Pseudonocardiaceae</taxon>
        <taxon>Lentzea</taxon>
    </lineage>
</organism>
<comment type="similarity">
    <text evidence="1">Belongs to the LamB/PxpA family.</text>
</comment>
<keyword evidence="1" id="KW-0547">Nucleotide-binding</keyword>
<accession>A0ABX1FGT7</accession>
<comment type="subunit">
    <text evidence="1">Forms a complex composed of PxpA, PxpB and PxpC.</text>
</comment>
<dbReference type="PANTHER" id="PTHR30292">
    <property type="entry name" value="UNCHARACTERIZED PROTEIN YBGL-RELATED"/>
    <property type="match status" value="1"/>
</dbReference>
<dbReference type="HAMAP" id="MF_00691">
    <property type="entry name" value="PxpA"/>
    <property type="match status" value="1"/>
</dbReference>
<dbReference type="NCBIfam" id="NF003816">
    <property type="entry name" value="PRK05406.1-5"/>
    <property type="match status" value="1"/>
</dbReference>
<dbReference type="Pfam" id="PF03746">
    <property type="entry name" value="LamB_YcsF"/>
    <property type="match status" value="1"/>
</dbReference>
<comment type="catalytic activity">
    <reaction evidence="1">
        <text>5-oxo-L-proline + ATP + 2 H2O = L-glutamate + ADP + phosphate + H(+)</text>
        <dbReference type="Rhea" id="RHEA:10348"/>
        <dbReference type="ChEBI" id="CHEBI:15377"/>
        <dbReference type="ChEBI" id="CHEBI:15378"/>
        <dbReference type="ChEBI" id="CHEBI:29985"/>
        <dbReference type="ChEBI" id="CHEBI:30616"/>
        <dbReference type="ChEBI" id="CHEBI:43474"/>
        <dbReference type="ChEBI" id="CHEBI:58402"/>
        <dbReference type="ChEBI" id="CHEBI:456216"/>
        <dbReference type="EC" id="3.5.2.9"/>
    </reaction>
</comment>
<keyword evidence="3" id="KW-1185">Reference proteome</keyword>
<name>A0ABX1FGT7_9PSEU</name>
<evidence type="ECO:0000313" key="2">
    <source>
        <dbReference type="EMBL" id="NKE58176.1"/>
    </source>
</evidence>
<dbReference type="NCBIfam" id="NF003814">
    <property type="entry name" value="PRK05406.1-3"/>
    <property type="match status" value="1"/>
</dbReference>
<proteinExistence type="inferred from homology"/>
<gene>
    <name evidence="1" type="primary">pxpA</name>
    <name evidence="2" type="ORF">FXN61_15645</name>
</gene>